<reference evidence="11" key="1">
    <citation type="submission" date="2017-09" db="EMBL/GenBank/DDBJ databases">
        <title>Depth-based differentiation of microbial function through sediment-hosted aquifers and enrichment of novel symbionts in the deep terrestrial subsurface.</title>
        <authorList>
            <person name="Probst A.J."/>
            <person name="Ladd B."/>
            <person name="Jarett J.K."/>
            <person name="Geller-Mcgrath D.E."/>
            <person name="Sieber C.M.K."/>
            <person name="Emerson J.B."/>
            <person name="Anantharaman K."/>
            <person name="Thomas B.C."/>
            <person name="Malmstrom R."/>
            <person name="Stieglmeier M."/>
            <person name="Klingl A."/>
            <person name="Woyke T."/>
            <person name="Ryan C.M."/>
            <person name="Banfield J.F."/>
        </authorList>
    </citation>
    <scope>NUCLEOTIDE SEQUENCE [LARGE SCALE GENOMIC DNA]</scope>
</reference>
<dbReference type="InterPro" id="IPR004268">
    <property type="entry name" value="MurJ"/>
</dbReference>
<dbReference type="HAMAP" id="MF_02078">
    <property type="entry name" value="MurJ_MviN"/>
    <property type="match status" value="1"/>
</dbReference>
<organism evidence="10 11">
    <name type="scientific">Candidatus Komeilibacteria bacterium CG_4_10_14_0_2_um_filter_37_10</name>
    <dbReference type="NCBI Taxonomy" id="1974470"/>
    <lineage>
        <taxon>Bacteria</taxon>
        <taxon>Candidatus Komeiliibacteriota</taxon>
    </lineage>
</organism>
<keyword evidence="8 9" id="KW-0961">Cell wall biogenesis/degradation</keyword>
<keyword evidence="4 8" id="KW-0133">Cell shape</keyword>
<dbReference type="PRINTS" id="PR01806">
    <property type="entry name" value="VIRFACTRMVIN"/>
</dbReference>
<evidence type="ECO:0000256" key="2">
    <source>
        <dbReference type="ARBA" id="ARBA00022475"/>
    </source>
</evidence>
<feature type="transmembrane region" description="Helical" evidence="8">
    <location>
        <begin position="139"/>
        <end position="158"/>
    </location>
</feature>
<sequence length="530" mass="59134">MLKMFWRKISTSITGGAILIAFFSIIAKIVGLFRDRLLASTFGAGQTLDVYYASFRLPDFIFNTLMLGAFAAAFIPVFIKTWSANKEEGQRLINSLLNFFIITMLVLVGIGIALAPTIIDLITPGFSSVMKTETVELTRIMLLSIVFFAASNIFSSVLNAWRKFFLYSLAPIFYNIGIISGIIFIVPYYGQKGLAWGVLLGAFLHMIAQLSAALYHGWRWQAALRFSTEVKKIFTLMIPRTIGLGASQIEQVVIMSIASTLSIGSIAIFNLANNLQSFPVSIFGISMAIATFPIFSQAIADQRMDHFRGCFGISWRKILFVMIPLSVMILVTRAQIVRLFLGSGQFDWEDTYYTAQVLGVLAVSLFAQGSIPLLARAFYSLEDTKTPLITGVISVFINIVLGIYLSQHFGIIGLGISFSLANIFNMLTLLFILRERIGDLDDHNLINAIIKMTINSFLMGLVIYGLLHLLSSIVNMHTFLGIFLQASVALTGGLITYLLLAYRDQLNEWKMIMEQLKKFLPKNRLKENHE</sequence>
<dbReference type="InterPro" id="IPR051050">
    <property type="entry name" value="Lipid_II_flippase_MurJ/MviN"/>
</dbReference>
<evidence type="ECO:0000256" key="6">
    <source>
        <dbReference type="ARBA" id="ARBA00022989"/>
    </source>
</evidence>
<comment type="subcellular location">
    <subcellularLocation>
        <location evidence="1 8">Cell membrane</location>
        <topology evidence="1 8">Multi-pass membrane protein</topology>
    </subcellularLocation>
</comment>
<evidence type="ECO:0000256" key="5">
    <source>
        <dbReference type="ARBA" id="ARBA00022984"/>
    </source>
</evidence>
<dbReference type="PANTHER" id="PTHR47019">
    <property type="entry name" value="LIPID II FLIPPASE MURJ"/>
    <property type="match status" value="1"/>
</dbReference>
<keyword evidence="5 8" id="KW-0573">Peptidoglycan synthesis</keyword>
<feature type="transmembrane region" description="Helical" evidence="8">
    <location>
        <begin position="479"/>
        <end position="502"/>
    </location>
</feature>
<comment type="caution">
    <text evidence="10">The sequence shown here is derived from an EMBL/GenBank/DDBJ whole genome shotgun (WGS) entry which is preliminary data.</text>
</comment>
<comment type="function">
    <text evidence="8 9">Involved in peptidoglycan biosynthesis. Transports lipid-linked peptidoglycan precursors from the inner to the outer leaflet of the cytoplasmic membrane.</text>
</comment>
<feature type="transmembrane region" description="Helical" evidence="8">
    <location>
        <begin position="387"/>
        <end position="405"/>
    </location>
</feature>
<feature type="transmembrane region" description="Helical" evidence="8">
    <location>
        <begin position="252"/>
        <end position="272"/>
    </location>
</feature>
<feature type="transmembrane region" description="Helical" evidence="8">
    <location>
        <begin position="319"/>
        <end position="341"/>
    </location>
</feature>
<dbReference type="GO" id="GO:0005886">
    <property type="term" value="C:plasma membrane"/>
    <property type="evidence" value="ECO:0007669"/>
    <property type="project" value="UniProtKB-SubCell"/>
</dbReference>
<evidence type="ECO:0000313" key="10">
    <source>
        <dbReference type="EMBL" id="PIZ99748.1"/>
    </source>
</evidence>
<dbReference type="EMBL" id="PFPO01000013">
    <property type="protein sequence ID" value="PIZ99748.1"/>
    <property type="molecule type" value="Genomic_DNA"/>
</dbReference>
<proteinExistence type="inferred from homology"/>
<evidence type="ECO:0000313" key="11">
    <source>
        <dbReference type="Proteomes" id="UP000230405"/>
    </source>
</evidence>
<dbReference type="UniPathway" id="UPA00219"/>
<feature type="transmembrane region" description="Helical" evidence="8">
    <location>
        <begin position="12"/>
        <end position="33"/>
    </location>
</feature>
<evidence type="ECO:0000256" key="1">
    <source>
        <dbReference type="ARBA" id="ARBA00004651"/>
    </source>
</evidence>
<feature type="transmembrane region" description="Helical" evidence="8">
    <location>
        <begin position="165"/>
        <end position="188"/>
    </location>
</feature>
<feature type="transmembrane region" description="Helical" evidence="8">
    <location>
        <begin position="60"/>
        <end position="79"/>
    </location>
</feature>
<evidence type="ECO:0000256" key="4">
    <source>
        <dbReference type="ARBA" id="ARBA00022960"/>
    </source>
</evidence>
<dbReference type="Pfam" id="PF03023">
    <property type="entry name" value="MurJ"/>
    <property type="match status" value="1"/>
</dbReference>
<keyword evidence="2 8" id="KW-1003">Cell membrane</keyword>
<gene>
    <name evidence="10" type="primary">mviN</name>
    <name evidence="8" type="synonym">murJ</name>
    <name evidence="10" type="ORF">COX77_00720</name>
</gene>
<feature type="transmembrane region" description="Helical" evidence="8">
    <location>
        <begin position="353"/>
        <end position="375"/>
    </location>
</feature>
<feature type="transmembrane region" description="Helical" evidence="8">
    <location>
        <begin position="411"/>
        <end position="433"/>
    </location>
</feature>
<dbReference type="Proteomes" id="UP000230405">
    <property type="component" value="Unassembled WGS sequence"/>
</dbReference>
<dbReference type="GO" id="GO:0008360">
    <property type="term" value="P:regulation of cell shape"/>
    <property type="evidence" value="ECO:0007669"/>
    <property type="project" value="UniProtKB-UniRule"/>
</dbReference>
<feature type="transmembrane region" description="Helical" evidence="8">
    <location>
        <begin position="278"/>
        <end position="299"/>
    </location>
</feature>
<dbReference type="GO" id="GO:0071555">
    <property type="term" value="P:cell wall organization"/>
    <property type="evidence" value="ECO:0007669"/>
    <property type="project" value="UniProtKB-UniRule"/>
</dbReference>
<evidence type="ECO:0000256" key="8">
    <source>
        <dbReference type="HAMAP-Rule" id="MF_02078"/>
    </source>
</evidence>
<dbReference type="CDD" id="cd13123">
    <property type="entry name" value="MATE_MurJ_like"/>
    <property type="match status" value="1"/>
</dbReference>
<keyword evidence="6 8" id="KW-1133">Transmembrane helix</keyword>
<keyword evidence="3 8" id="KW-0812">Transmembrane</keyword>
<protein>
    <recommendedName>
        <fullName evidence="8">Probable lipid II flippase MurJ</fullName>
    </recommendedName>
</protein>
<name>A0A2M7VGG2_9BACT</name>
<evidence type="ECO:0000256" key="9">
    <source>
        <dbReference type="PIRNR" id="PIRNR002869"/>
    </source>
</evidence>
<evidence type="ECO:0000256" key="7">
    <source>
        <dbReference type="ARBA" id="ARBA00023136"/>
    </source>
</evidence>
<dbReference type="GO" id="GO:0015648">
    <property type="term" value="F:lipid-linked peptidoglycan transporter activity"/>
    <property type="evidence" value="ECO:0007669"/>
    <property type="project" value="UniProtKB-UniRule"/>
</dbReference>
<feature type="transmembrane region" description="Helical" evidence="8">
    <location>
        <begin position="445"/>
        <end position="467"/>
    </location>
</feature>
<feature type="transmembrane region" description="Helical" evidence="8">
    <location>
        <begin position="99"/>
        <end position="119"/>
    </location>
</feature>
<dbReference type="PANTHER" id="PTHR47019:SF1">
    <property type="entry name" value="LIPID II FLIPPASE MURJ"/>
    <property type="match status" value="1"/>
</dbReference>
<dbReference type="NCBIfam" id="TIGR01695">
    <property type="entry name" value="murJ_mviN"/>
    <property type="match status" value="1"/>
</dbReference>
<comment type="similarity">
    <text evidence="8 9">Belongs to the MurJ/MviN family.</text>
</comment>
<evidence type="ECO:0000256" key="3">
    <source>
        <dbReference type="ARBA" id="ARBA00022692"/>
    </source>
</evidence>
<dbReference type="GO" id="GO:0009252">
    <property type="term" value="P:peptidoglycan biosynthetic process"/>
    <property type="evidence" value="ECO:0007669"/>
    <property type="project" value="UniProtKB-UniRule"/>
</dbReference>
<keyword evidence="7 8" id="KW-0472">Membrane</keyword>
<accession>A0A2M7VGG2</accession>
<keyword evidence="8 9" id="KW-0813">Transport</keyword>
<dbReference type="AlphaFoldDB" id="A0A2M7VGG2"/>
<feature type="transmembrane region" description="Helical" evidence="8">
    <location>
        <begin position="194"/>
        <end position="215"/>
    </location>
</feature>
<dbReference type="GO" id="GO:0034204">
    <property type="term" value="P:lipid translocation"/>
    <property type="evidence" value="ECO:0007669"/>
    <property type="project" value="TreeGrafter"/>
</dbReference>
<dbReference type="PIRSF" id="PIRSF002869">
    <property type="entry name" value="MviN"/>
    <property type="match status" value="1"/>
</dbReference>
<comment type="pathway">
    <text evidence="8">Cell wall biogenesis; peptidoglycan biosynthesis.</text>
</comment>